<sequence>MIHTACLAGFNRACESVSRRAQRWVGERLIGALNRADAGGLGLLEILENRTKTKRTRKVLLNDRALYALEKPRPLTEARSDDVFAPSGRDDRSALFRRPEASQKRYWLAASRMLGIRHRRMHDTRHTYATMCQVAGMNPAFIAAQLGHSVQVLLSMRQVDQRPNDWAQFDQPKPAGSSTNAVRAKSQ</sequence>
<dbReference type="SUPFAM" id="SSF56349">
    <property type="entry name" value="DNA breaking-rejoining enzymes"/>
    <property type="match status" value="1"/>
</dbReference>
<organism evidence="4 5">
    <name type="scientific">Pseudomonas parafulva</name>
    <dbReference type="NCBI Taxonomy" id="157782"/>
    <lineage>
        <taxon>Bacteria</taxon>
        <taxon>Pseudomonadati</taxon>
        <taxon>Pseudomonadota</taxon>
        <taxon>Gammaproteobacteria</taxon>
        <taxon>Pseudomonadales</taxon>
        <taxon>Pseudomonadaceae</taxon>
        <taxon>Pseudomonas</taxon>
    </lineage>
</organism>
<evidence type="ECO:0000313" key="5">
    <source>
        <dbReference type="Proteomes" id="UP000191010"/>
    </source>
</evidence>
<dbReference type="InterPro" id="IPR013762">
    <property type="entry name" value="Integrase-like_cat_sf"/>
</dbReference>
<dbReference type="Gene3D" id="1.10.443.10">
    <property type="entry name" value="Intergrase catalytic core"/>
    <property type="match status" value="1"/>
</dbReference>
<reference evidence="4 5" key="1">
    <citation type="submission" date="2017-02" db="EMBL/GenBank/DDBJ databases">
        <authorList>
            <person name="Guo L."/>
        </authorList>
    </citation>
    <scope>NUCLEOTIDE SEQUENCE [LARGE SCALE GENOMIC DNA]</scope>
    <source>
        <strain evidence="4 5">PRS09-11288</strain>
    </source>
</reference>
<keyword evidence="5" id="KW-1185">Reference proteome</keyword>
<feature type="region of interest" description="Disordered" evidence="2">
    <location>
        <begin position="164"/>
        <end position="187"/>
    </location>
</feature>
<dbReference type="InterPro" id="IPR011010">
    <property type="entry name" value="DNA_brk_join_enz"/>
</dbReference>
<dbReference type="Proteomes" id="UP000191010">
    <property type="component" value="Chromosome"/>
</dbReference>
<proteinExistence type="predicted"/>
<dbReference type="EMBL" id="CP019952">
    <property type="protein sequence ID" value="AQW69433.1"/>
    <property type="molecule type" value="Genomic_DNA"/>
</dbReference>
<feature type="domain" description="Tyr recombinase" evidence="3">
    <location>
        <begin position="49"/>
        <end position="149"/>
    </location>
</feature>
<gene>
    <name evidence="4" type="ORF">B2J77_14970</name>
</gene>
<dbReference type="InterPro" id="IPR002104">
    <property type="entry name" value="Integrase_catalytic"/>
</dbReference>
<evidence type="ECO:0000256" key="1">
    <source>
        <dbReference type="ARBA" id="ARBA00023172"/>
    </source>
</evidence>
<evidence type="ECO:0000256" key="2">
    <source>
        <dbReference type="SAM" id="MobiDB-lite"/>
    </source>
</evidence>
<dbReference type="Pfam" id="PF00589">
    <property type="entry name" value="Phage_integrase"/>
    <property type="match status" value="1"/>
</dbReference>
<evidence type="ECO:0000313" key="4">
    <source>
        <dbReference type="EMBL" id="AQW69433.1"/>
    </source>
</evidence>
<dbReference type="RefSeq" id="WP_078478925.1">
    <property type="nucleotide sequence ID" value="NZ_CP019952.1"/>
</dbReference>
<name>A0ABN4XW80_9PSED</name>
<feature type="compositionally biased region" description="Polar residues" evidence="2">
    <location>
        <begin position="176"/>
        <end position="187"/>
    </location>
</feature>
<keyword evidence="1" id="KW-0233">DNA recombination</keyword>
<evidence type="ECO:0000259" key="3">
    <source>
        <dbReference type="Pfam" id="PF00589"/>
    </source>
</evidence>
<accession>A0ABN4XW80</accession>
<protein>
    <recommendedName>
        <fullName evidence="3">Tyr recombinase domain-containing protein</fullName>
    </recommendedName>
</protein>